<protein>
    <recommendedName>
        <fullName evidence="6">AbiEi antitoxin C-terminal domain-containing protein</fullName>
    </recommendedName>
</protein>
<dbReference type="KEGG" id="kst:KSMBR1_0483"/>
<dbReference type="EMBL" id="CT573071">
    <property type="protein sequence ID" value="CAJ74857.1"/>
    <property type="molecule type" value="Genomic_DNA"/>
</dbReference>
<reference evidence="1" key="1">
    <citation type="journal article" date="2006" name="Nature">
        <title>Deciphering the evolution and metabolism of an anammox bacterium from a community genome.</title>
        <authorList>
            <person name="Strous M."/>
            <person name="Pelletier E."/>
            <person name="Mangenot S."/>
            <person name="Rattei T."/>
            <person name="Lehner A."/>
            <person name="Taylor M.W."/>
            <person name="Horn M."/>
            <person name="Daims H."/>
            <person name="Bartol-Mavel D."/>
            <person name="Wincker P."/>
            <person name="Barbe V."/>
            <person name="Fonknechten N."/>
            <person name="Vallenet D."/>
            <person name="Segurens B."/>
            <person name="Schenowitz-Truong C."/>
            <person name="Medigue C."/>
            <person name="Collingro A."/>
            <person name="Snel B."/>
            <person name="Dutilh B.E."/>
            <person name="OpDenCamp H.J.M."/>
            <person name="vanDerDrift C."/>
            <person name="Cirpus I."/>
            <person name="vanDePas-Schoonen K.T."/>
            <person name="Harhangi H.R."/>
            <person name="vanNiftrik L."/>
            <person name="Schmid M."/>
            <person name="Keltjens J."/>
            <person name="vanDeVossenberg J."/>
            <person name="Kartal B."/>
            <person name="Meier H."/>
            <person name="Frishman D."/>
            <person name="Huynen M.A."/>
            <person name="Mewes H."/>
            <person name="Weissenbach J."/>
            <person name="Jetten M.S.M."/>
            <person name="Wagner M."/>
            <person name="LePaslier D."/>
        </authorList>
    </citation>
    <scope>NUCLEOTIDE SEQUENCE</scope>
</reference>
<keyword evidence="4" id="KW-1185">Reference proteome</keyword>
<dbReference type="Proteomes" id="UP000221734">
    <property type="component" value="Chromosome Kuenenia_stuttgartiensis_MBR1"/>
</dbReference>
<sequence length="265" mass="30785">MRRVYTQGISVEEKNLFNFLSEKGNIIFSTKEIKAFRLFKNCTTLLMNLKRKGLITQVERGKYILSNRDVDSFLIGTRLIEPSAIAYSSALNYYGLTEQISNIVHIQTSKRKQNKEILNVRYQFITISPHKFFGIRKEWVGRDFYFITDMEKTIVDCFDLPEYAGGFTEAVKGLFISHERLDKGKLWHHALKMENNTLIKRLGYLSEILELKGFEDFRANAAQVLLPKYTLLDPLSSAEGKHLKKWRLIVNHTESEIYAMARTAL</sequence>
<evidence type="ECO:0000313" key="5">
    <source>
        <dbReference type="Proteomes" id="UP000501926"/>
    </source>
</evidence>
<accession>Q1Q4B9</accession>
<evidence type="ECO:0008006" key="6">
    <source>
        <dbReference type="Google" id="ProtNLM"/>
    </source>
</evidence>
<gene>
    <name evidence="2" type="ORF">KsCSTR_33820</name>
    <name evidence="3" type="ORF">KSMBR1_0483</name>
    <name evidence="1" type="ORF">kuste4095</name>
</gene>
<name>Q1Q4B9_KUEST</name>
<reference evidence="1" key="2">
    <citation type="submission" date="2006-01" db="EMBL/GenBank/DDBJ databases">
        <authorList>
            <person name="Genoscope"/>
        </authorList>
    </citation>
    <scope>NUCLEOTIDE SEQUENCE</scope>
</reference>
<reference evidence="4" key="3">
    <citation type="submission" date="2017-10" db="EMBL/GenBank/DDBJ databases">
        <authorList>
            <person name="Frank J."/>
        </authorList>
    </citation>
    <scope>NUCLEOTIDE SEQUENCE [LARGE SCALE GENOMIC DNA]</scope>
</reference>
<evidence type="ECO:0000313" key="4">
    <source>
        <dbReference type="Proteomes" id="UP000221734"/>
    </source>
</evidence>
<reference evidence="2 5" key="5">
    <citation type="submission" date="2020-02" db="EMBL/GenBank/DDBJ databases">
        <title>Newly sequenced genome of strain CSTR1 showed variability in Candidatus Kuenenia stuttgartiensis genomes.</title>
        <authorList>
            <person name="Ding C."/>
            <person name="Adrian L."/>
        </authorList>
    </citation>
    <scope>NUCLEOTIDE SEQUENCE [LARGE SCALE GENOMIC DNA]</scope>
    <source>
        <strain evidence="2 5">CSTR1</strain>
    </source>
</reference>
<dbReference type="EMBL" id="CP049055">
    <property type="protein sequence ID" value="QII12761.1"/>
    <property type="molecule type" value="Genomic_DNA"/>
</dbReference>
<dbReference type="Proteomes" id="UP000501926">
    <property type="component" value="Chromosome"/>
</dbReference>
<proteinExistence type="predicted"/>
<evidence type="ECO:0000313" key="1">
    <source>
        <dbReference type="EMBL" id="CAJ74857.1"/>
    </source>
</evidence>
<evidence type="ECO:0000313" key="2">
    <source>
        <dbReference type="EMBL" id="QII12761.1"/>
    </source>
</evidence>
<dbReference type="EMBL" id="LT934425">
    <property type="protein sequence ID" value="SOH02997.1"/>
    <property type="molecule type" value="Genomic_DNA"/>
</dbReference>
<evidence type="ECO:0000313" key="3">
    <source>
        <dbReference type="EMBL" id="SOH02997.1"/>
    </source>
</evidence>
<dbReference type="AlphaFoldDB" id="Q1Q4B9"/>
<reference evidence="3" key="4">
    <citation type="submission" date="2017-10" db="EMBL/GenBank/DDBJ databases">
        <authorList>
            <person name="Banno H."/>
            <person name="Chua N.-H."/>
        </authorList>
    </citation>
    <scope>NUCLEOTIDE SEQUENCE [LARGE SCALE GENOMIC DNA]</scope>
    <source>
        <strain evidence="3">Kuenenia_mbr1_ru-nijmegen</strain>
    </source>
</reference>
<organism evidence="1">
    <name type="scientific">Kuenenia stuttgartiensis</name>
    <dbReference type="NCBI Taxonomy" id="174633"/>
    <lineage>
        <taxon>Bacteria</taxon>
        <taxon>Pseudomonadati</taxon>
        <taxon>Planctomycetota</taxon>
        <taxon>Candidatus Brocadiia</taxon>
        <taxon>Candidatus Brocadiales</taxon>
        <taxon>Candidatus Brocadiaceae</taxon>
        <taxon>Candidatus Kuenenia</taxon>
    </lineage>
</organism>